<dbReference type="EMBL" id="JAYMYS010000008">
    <property type="protein sequence ID" value="KAK7386084.1"/>
    <property type="molecule type" value="Genomic_DNA"/>
</dbReference>
<evidence type="ECO:0000313" key="1">
    <source>
        <dbReference type="EMBL" id="KAK7386084.1"/>
    </source>
</evidence>
<reference evidence="1 2" key="1">
    <citation type="submission" date="2024-01" db="EMBL/GenBank/DDBJ databases">
        <title>The genomes of 5 underutilized Papilionoideae crops provide insights into root nodulation and disease resistanc.</title>
        <authorList>
            <person name="Jiang F."/>
        </authorList>
    </citation>
    <scope>NUCLEOTIDE SEQUENCE [LARGE SCALE GENOMIC DNA]</scope>
    <source>
        <strain evidence="1">DUOXIRENSHENG_FW03</strain>
        <tissue evidence="1">Leaves</tissue>
    </source>
</reference>
<comment type="caution">
    <text evidence="1">The sequence shown here is derived from an EMBL/GenBank/DDBJ whole genome shotgun (WGS) entry which is preliminary data.</text>
</comment>
<name>A0AAN9XA94_PSOTE</name>
<proteinExistence type="predicted"/>
<dbReference type="Proteomes" id="UP001386955">
    <property type="component" value="Unassembled WGS sequence"/>
</dbReference>
<evidence type="ECO:0000313" key="2">
    <source>
        <dbReference type="Proteomes" id="UP001386955"/>
    </source>
</evidence>
<accession>A0AAN9XA94</accession>
<protein>
    <submittedName>
        <fullName evidence="1">Uncharacterized protein</fullName>
    </submittedName>
</protein>
<keyword evidence="2" id="KW-1185">Reference proteome</keyword>
<sequence>MKESHLKGVKKSFLANLEMNGTQNSYTSIQSFGEVKECTRPLSGFVLSKGNEKGEVLVEVPMGLVEVATGLEGGVLGKGTGRKSASDVAGVKMKRKTGMGGKSKRGQKKVEMEEACGQGRSFKSKTVGEMVVEVCEVGKQLGIIGDTMCK</sequence>
<gene>
    <name evidence="1" type="ORF">VNO78_32173</name>
</gene>
<organism evidence="1 2">
    <name type="scientific">Psophocarpus tetragonolobus</name>
    <name type="common">Winged bean</name>
    <name type="synonym">Dolichos tetragonolobus</name>
    <dbReference type="NCBI Taxonomy" id="3891"/>
    <lineage>
        <taxon>Eukaryota</taxon>
        <taxon>Viridiplantae</taxon>
        <taxon>Streptophyta</taxon>
        <taxon>Embryophyta</taxon>
        <taxon>Tracheophyta</taxon>
        <taxon>Spermatophyta</taxon>
        <taxon>Magnoliopsida</taxon>
        <taxon>eudicotyledons</taxon>
        <taxon>Gunneridae</taxon>
        <taxon>Pentapetalae</taxon>
        <taxon>rosids</taxon>
        <taxon>fabids</taxon>
        <taxon>Fabales</taxon>
        <taxon>Fabaceae</taxon>
        <taxon>Papilionoideae</taxon>
        <taxon>50 kb inversion clade</taxon>
        <taxon>NPAAA clade</taxon>
        <taxon>indigoferoid/millettioid clade</taxon>
        <taxon>Phaseoleae</taxon>
        <taxon>Psophocarpus</taxon>
    </lineage>
</organism>
<dbReference type="AlphaFoldDB" id="A0AAN9XA94"/>